<dbReference type="EC" id="3.2.1.40" evidence="2"/>
<reference evidence="8" key="1">
    <citation type="journal article" date="2014" name="Int. J. Syst. Evol. Microbiol.">
        <title>Complete genome sequence of Corynebacterium casei LMG S-19264T (=DSM 44701T), isolated from a smear-ripened cheese.</title>
        <authorList>
            <consortium name="US DOE Joint Genome Institute (JGI-PGF)"/>
            <person name="Walter F."/>
            <person name="Albersmeier A."/>
            <person name="Kalinowski J."/>
            <person name="Ruckert C."/>
        </authorList>
    </citation>
    <scope>NUCLEOTIDE SEQUENCE</scope>
    <source>
        <strain evidence="8">VKM Ac-1069</strain>
    </source>
</reference>
<feature type="domain" description="Bacterial alpha-L-rhamnosidase N-terminal" evidence="5">
    <location>
        <begin position="146"/>
        <end position="312"/>
    </location>
</feature>
<keyword evidence="9" id="KW-1185">Reference proteome</keyword>
<dbReference type="InterPro" id="IPR035398">
    <property type="entry name" value="Bac_rhamnosid_C"/>
</dbReference>
<dbReference type="GO" id="GO:0005975">
    <property type="term" value="P:carbohydrate metabolic process"/>
    <property type="evidence" value="ECO:0007669"/>
    <property type="project" value="InterPro"/>
</dbReference>
<dbReference type="PANTHER" id="PTHR33307">
    <property type="entry name" value="ALPHA-RHAMNOSIDASE (EUROFUNG)"/>
    <property type="match status" value="1"/>
</dbReference>
<evidence type="ECO:0000313" key="9">
    <source>
        <dbReference type="Proteomes" id="UP001143463"/>
    </source>
</evidence>
<dbReference type="InterPro" id="IPR008902">
    <property type="entry name" value="Rhamnosid_concanavalin"/>
</dbReference>
<organism evidence="8 9">
    <name type="scientific">Pseudonocardia halophobica</name>
    <dbReference type="NCBI Taxonomy" id="29401"/>
    <lineage>
        <taxon>Bacteria</taxon>
        <taxon>Bacillati</taxon>
        <taxon>Actinomycetota</taxon>
        <taxon>Actinomycetes</taxon>
        <taxon>Pseudonocardiales</taxon>
        <taxon>Pseudonocardiaceae</taxon>
        <taxon>Pseudonocardia</taxon>
    </lineage>
</organism>
<feature type="domain" description="Alpha-L-rhamnosidase C-terminal" evidence="7">
    <location>
        <begin position="806"/>
        <end position="873"/>
    </location>
</feature>
<accession>A0A9W6NZX4</accession>
<dbReference type="Pfam" id="PF17390">
    <property type="entry name" value="Bac_rhamnosid_C"/>
    <property type="match status" value="1"/>
</dbReference>
<dbReference type="InterPro" id="IPR008979">
    <property type="entry name" value="Galactose-bd-like_sf"/>
</dbReference>
<dbReference type="InterPro" id="IPR035396">
    <property type="entry name" value="Bac_rhamnosid6H"/>
</dbReference>
<gene>
    <name evidence="8" type="ORF">GCM10017577_64190</name>
</gene>
<evidence type="ECO:0000259" key="4">
    <source>
        <dbReference type="Pfam" id="PF05592"/>
    </source>
</evidence>
<feature type="domain" description="Alpha-L-rhamnosidase six-hairpin glycosidase" evidence="6">
    <location>
        <begin position="434"/>
        <end position="795"/>
    </location>
</feature>
<comment type="caution">
    <text evidence="8">The sequence shown here is derived from an EMBL/GenBank/DDBJ whole genome shotgun (WGS) entry which is preliminary data.</text>
</comment>
<dbReference type="PANTHER" id="PTHR33307:SF6">
    <property type="entry name" value="ALPHA-RHAMNOSIDASE (EUROFUNG)-RELATED"/>
    <property type="match status" value="1"/>
</dbReference>
<dbReference type="InterPro" id="IPR016007">
    <property type="entry name" value="Alpha_rhamnosid"/>
</dbReference>
<dbReference type="Pfam" id="PF17389">
    <property type="entry name" value="Bac_rhamnosid6H"/>
    <property type="match status" value="1"/>
</dbReference>
<evidence type="ECO:0000256" key="2">
    <source>
        <dbReference type="ARBA" id="ARBA00012652"/>
    </source>
</evidence>
<comment type="catalytic activity">
    <reaction evidence="1">
        <text>Hydrolysis of terminal non-reducing alpha-L-rhamnose residues in alpha-L-rhamnosides.</text>
        <dbReference type="EC" id="3.2.1.40"/>
    </reaction>
</comment>
<dbReference type="InterPro" id="IPR013783">
    <property type="entry name" value="Ig-like_fold"/>
</dbReference>
<sequence length="902" mass="97348">MTVPTRLRLEHLPPGQACGAARPRGSWRLPAGTAAQQAYAVRISGPDGPVWESGRRAGGGSALVDLDVPAELTGRPATADPLTWQIRVWTDRSASGWSEPAPWTSVALFPGLDAAVWIAPHEPEPAAPGSRPAHRLQHSFTLAAAPAAAVAWATAHGMYELFVNGHRVGDAELTPGFTAYRTRLQVHAHDVTRLLRAGANDLEILLSDGWYRGRHGFERHADGYGTRTAALLALDLRLPGGDTRTVTTGPDWWSRPSGIIADLMDGQHTDLRAPAPGSRRDPADPAWRPAPVTDRPAARLELPVAPPVRAVEELAPVALHRVPGGTVADFGINLNGWVRLADLGPRGTVVTLTHGELRDDAGRVTTENLRAFDFATGERLPAGQVDTVTAAGRRGETAEPRHTTHGFRYVQVDGRPDLAADDLRAVVVHSDLPRTGWFRCGDHRLEALHEAAVRSFLGNACDIPTDCPQRERSGFTGDWQVFADAAAFTHDVAGFGDKWLRDLAADQRADGRVPTIVPDPADPAGGAATLAMDGSAGWGDAAVIVPWTLWRAYGDRDLLARQYPSMVRWVGYAAGCAGSRRHPDRAAARPTPAPHEEFLWDTGFHFGEWLEPGEVPDLDPARDHGIVATAYLARSARLLSRIAGLLGRDDDRVRHDRLADAARDAWQREYLSADGELAVPTQANHVRALAFDLVPPHVRSAVADRLTGLLRANDHHLATGFLSTGLLLPVLADTGHLDEAYRVLFSPGEPSWLGMIDRGATTIWENWAGPDDPRGPGSLNHYAKGAVIGFLHRYVAGIRLPEDPGPEAAGYRRFVVAPQPGGGLTWADATHDSPNGRIRSAWRRDADGLLVDVEVPPGTRAEIRLPDGRVVDAGPGRHVHRCGSYAASVERTVSTCRVRSPR</sequence>
<evidence type="ECO:0000256" key="3">
    <source>
        <dbReference type="ARBA" id="ARBA00022801"/>
    </source>
</evidence>
<dbReference type="Pfam" id="PF08531">
    <property type="entry name" value="Bac_rhamnosid_N"/>
    <property type="match status" value="1"/>
</dbReference>
<dbReference type="EMBL" id="BSFQ01000044">
    <property type="protein sequence ID" value="GLL15269.1"/>
    <property type="molecule type" value="Genomic_DNA"/>
</dbReference>
<dbReference type="InterPro" id="IPR013737">
    <property type="entry name" value="Bac_rhamnosid_N"/>
</dbReference>
<name>A0A9W6NZX4_9PSEU</name>
<dbReference type="Gene3D" id="1.50.10.10">
    <property type="match status" value="1"/>
</dbReference>
<dbReference type="SUPFAM" id="SSF49785">
    <property type="entry name" value="Galactose-binding domain-like"/>
    <property type="match status" value="1"/>
</dbReference>
<dbReference type="Gene3D" id="2.60.40.10">
    <property type="entry name" value="Immunoglobulins"/>
    <property type="match status" value="1"/>
</dbReference>
<proteinExistence type="predicted"/>
<dbReference type="RefSeq" id="WP_063739870.1">
    <property type="nucleotide sequence ID" value="NZ_BSFQ01000044.1"/>
</dbReference>
<dbReference type="InterPro" id="IPR008928">
    <property type="entry name" value="6-hairpin_glycosidase_sf"/>
</dbReference>
<evidence type="ECO:0000259" key="5">
    <source>
        <dbReference type="Pfam" id="PF08531"/>
    </source>
</evidence>
<protein>
    <recommendedName>
        <fullName evidence="2">alpha-L-rhamnosidase</fullName>
        <ecNumber evidence="2">3.2.1.40</ecNumber>
    </recommendedName>
</protein>
<feature type="domain" description="Alpha-L-rhamnosidase concanavalin-like" evidence="4">
    <location>
        <begin position="323"/>
        <end position="429"/>
    </location>
</feature>
<keyword evidence="3" id="KW-0378">Hydrolase</keyword>
<dbReference type="Gene3D" id="2.60.420.10">
    <property type="entry name" value="Maltose phosphorylase, domain 3"/>
    <property type="match status" value="1"/>
</dbReference>
<dbReference type="Proteomes" id="UP001143463">
    <property type="component" value="Unassembled WGS sequence"/>
</dbReference>
<dbReference type="Gene3D" id="2.60.120.260">
    <property type="entry name" value="Galactose-binding domain-like"/>
    <property type="match status" value="2"/>
</dbReference>
<dbReference type="Pfam" id="PF05592">
    <property type="entry name" value="Bac_rhamnosid"/>
    <property type="match status" value="1"/>
</dbReference>
<evidence type="ECO:0000259" key="6">
    <source>
        <dbReference type="Pfam" id="PF17389"/>
    </source>
</evidence>
<dbReference type="SUPFAM" id="SSF48208">
    <property type="entry name" value="Six-hairpin glycosidases"/>
    <property type="match status" value="1"/>
</dbReference>
<dbReference type="AlphaFoldDB" id="A0A9W6NZX4"/>
<dbReference type="GO" id="GO:0030596">
    <property type="term" value="F:alpha-L-rhamnosidase activity"/>
    <property type="evidence" value="ECO:0007669"/>
    <property type="project" value="UniProtKB-EC"/>
</dbReference>
<dbReference type="Pfam" id="PF25788">
    <property type="entry name" value="Ig_Rha78A_N"/>
    <property type="match status" value="1"/>
</dbReference>
<evidence type="ECO:0000259" key="7">
    <source>
        <dbReference type="Pfam" id="PF17390"/>
    </source>
</evidence>
<reference evidence="8" key="2">
    <citation type="submission" date="2023-01" db="EMBL/GenBank/DDBJ databases">
        <authorList>
            <person name="Sun Q."/>
            <person name="Evtushenko L."/>
        </authorList>
    </citation>
    <scope>NUCLEOTIDE SEQUENCE</scope>
    <source>
        <strain evidence="8">VKM Ac-1069</strain>
    </source>
</reference>
<dbReference type="InterPro" id="IPR012341">
    <property type="entry name" value="6hp_glycosidase-like_sf"/>
</dbReference>
<evidence type="ECO:0000256" key="1">
    <source>
        <dbReference type="ARBA" id="ARBA00001445"/>
    </source>
</evidence>
<evidence type="ECO:0000313" key="8">
    <source>
        <dbReference type="EMBL" id="GLL15269.1"/>
    </source>
</evidence>